<evidence type="ECO:0000256" key="1">
    <source>
        <dbReference type="ARBA" id="ARBA00005323"/>
    </source>
</evidence>
<dbReference type="PANTHER" id="PTHR28004">
    <property type="entry name" value="ZGC:162816-RELATED"/>
    <property type="match status" value="1"/>
</dbReference>
<dbReference type="Proteomes" id="UP000664277">
    <property type="component" value="Unassembled WGS sequence"/>
</dbReference>
<comment type="caution">
    <text evidence="4">The sequence shown here is derived from an EMBL/GenBank/DDBJ whole genome shotgun (WGS) entry which is preliminary data.</text>
</comment>
<dbReference type="GO" id="GO:0008721">
    <property type="term" value="F:D-serine ammonia-lyase activity"/>
    <property type="evidence" value="ECO:0007669"/>
    <property type="project" value="TreeGrafter"/>
</dbReference>
<dbReference type="SMART" id="SM01119">
    <property type="entry name" value="D-ser_dehydrat"/>
    <property type="match status" value="1"/>
</dbReference>
<evidence type="ECO:0000256" key="2">
    <source>
        <dbReference type="ARBA" id="ARBA00023239"/>
    </source>
</evidence>
<accession>A0A8J7TMA2</accession>
<dbReference type="SUPFAM" id="SSF51419">
    <property type="entry name" value="PLP-binding barrel"/>
    <property type="match status" value="1"/>
</dbReference>
<sequence length="422" mass="46267">MAVQDFWLEKLRRDNLLKHPDFDTPALLLDLDLFVENAQLAFSALKRTNSKTKIRPHCKSIKSPQLARMLLNMGANGICVAKLSEAEVMMNGGIDDILVTTEIAGPKKLTKLMILAARNPELKIVVDNHISVATLSDRCAKAGLKHQLKILIDINVGQNRCGIEPDCDKVLALAEKILASRHLQLIGLQGYEGHIQQAKPERMQEQCLKSMQLLTSLKLQIESALKSREFQFQTITTGGTGSFLTCATNQYITEVQPGSFCTMDSSYKSSNGAQFANALAVATTVISTFADRIVVDAGLKSLSTDMGNAKATEPHQDYHYSPAGDEHGILSKSEAKSKPDTPSGLDEVKSLDSALKPGDLVILLPSHCDTTLNLHDHLFLLGNEETLKTQFEPITTARIGTAEPEQLRIDRKLKIEGRGKSQ</sequence>
<dbReference type="InterPro" id="IPR029066">
    <property type="entry name" value="PLP-binding_barrel"/>
</dbReference>
<comment type="similarity">
    <text evidence="1">Belongs to the DSD1 family.</text>
</comment>
<dbReference type="Gene3D" id="2.40.37.20">
    <property type="entry name" value="D-serine dehydratase-like domain"/>
    <property type="match status" value="1"/>
</dbReference>
<dbReference type="PANTHER" id="PTHR28004:SF2">
    <property type="entry name" value="D-SERINE DEHYDRATASE"/>
    <property type="match status" value="1"/>
</dbReference>
<dbReference type="Pfam" id="PF01168">
    <property type="entry name" value="Ala_racemase_N"/>
    <property type="match status" value="1"/>
</dbReference>
<evidence type="ECO:0000313" key="5">
    <source>
        <dbReference type="Proteomes" id="UP000664277"/>
    </source>
</evidence>
<dbReference type="InterPro" id="IPR001608">
    <property type="entry name" value="Ala_racemase_N"/>
</dbReference>
<protein>
    <submittedName>
        <fullName evidence="4">Alanine racemase</fullName>
    </submittedName>
</protein>
<dbReference type="InterPro" id="IPR026956">
    <property type="entry name" value="D-ser_dehydrat-like_dom"/>
</dbReference>
<evidence type="ECO:0000259" key="3">
    <source>
        <dbReference type="SMART" id="SM01119"/>
    </source>
</evidence>
<keyword evidence="2" id="KW-0456">Lyase</keyword>
<name>A0A8J7TMA2_9BACT</name>
<organism evidence="4 5">
    <name type="scientific">Candidatus Obscuribacter phosphatis</name>
    <dbReference type="NCBI Taxonomy" id="1906157"/>
    <lineage>
        <taxon>Bacteria</taxon>
        <taxon>Bacillati</taxon>
        <taxon>Candidatus Melainabacteria</taxon>
        <taxon>Candidatus Obscuribacterales</taxon>
        <taxon>Candidatus Obscuribacteraceae</taxon>
        <taxon>Candidatus Obscuribacter</taxon>
    </lineage>
</organism>
<reference evidence="4" key="1">
    <citation type="submission" date="2021-02" db="EMBL/GenBank/DDBJ databases">
        <title>Genome-Resolved Metagenomics of a Microbial Community Performing Photosynthetic Biological Nutrient Removal.</title>
        <authorList>
            <person name="Mcdaniel E.A."/>
        </authorList>
    </citation>
    <scope>NUCLEOTIDE SEQUENCE</scope>
    <source>
        <strain evidence="4">UWPOB_OBS1</strain>
    </source>
</reference>
<dbReference type="Gene3D" id="3.20.20.10">
    <property type="entry name" value="Alanine racemase"/>
    <property type="match status" value="1"/>
</dbReference>
<gene>
    <name evidence="4" type="ORF">J0M35_09750</name>
</gene>
<dbReference type="InterPro" id="IPR051466">
    <property type="entry name" value="D-amino_acid_metab_enzyme"/>
</dbReference>
<evidence type="ECO:0000313" key="4">
    <source>
        <dbReference type="EMBL" id="MBN8660635.1"/>
    </source>
</evidence>
<dbReference type="GO" id="GO:0036088">
    <property type="term" value="P:D-serine catabolic process"/>
    <property type="evidence" value="ECO:0007669"/>
    <property type="project" value="TreeGrafter"/>
</dbReference>
<dbReference type="Pfam" id="PF14031">
    <property type="entry name" value="D-ser_dehydrat"/>
    <property type="match status" value="1"/>
</dbReference>
<dbReference type="InterPro" id="IPR042208">
    <property type="entry name" value="D-ser_dehydrat-like_sf"/>
</dbReference>
<dbReference type="AlphaFoldDB" id="A0A8J7TMA2"/>
<feature type="domain" description="D-serine dehydratase-like" evidence="3">
    <location>
        <begin position="278"/>
        <end position="382"/>
    </location>
</feature>
<dbReference type="EMBL" id="JAFLCK010000012">
    <property type="protein sequence ID" value="MBN8660635.1"/>
    <property type="molecule type" value="Genomic_DNA"/>
</dbReference>
<proteinExistence type="inferred from homology"/>